<dbReference type="PIRSF" id="PIRSF007349">
    <property type="entry name" value="Tsp_L"/>
    <property type="match status" value="1"/>
</dbReference>
<comment type="caution">
    <text evidence="4">The sequence shown here is derived from an EMBL/GenBank/DDBJ whole genome shotgun (WGS) entry which is preliminary data.</text>
</comment>
<comment type="similarity">
    <text evidence="1">Belongs to the myoviridae tail sheath protein family.</text>
</comment>
<sequence>MPVAFNSIPGNLRVPLFYAEINSGGAPYQSNARLLLIAQMLPAGSATAGEPVLTQDNGAGLFGAGSMLAEMCRIARLNAPFREIWALPLEDDGAGTAAVGKITVAGTPVSVAGTLTIYVAGVRLRIRVATTDDDDAVAAALVAAINAEASLPVTAVVNGVNANECDITARHKGALGNDIRIDTDLIGDESTLAADLLTITAMATGAGDPDFTSALTSLGDEEYDWFAAPYADATNLGAIGLFLDGETGRWGPLEQLYGHYIAFKAGALGALSTLGLSRNDEHVSILGAYNSPSPPWSWAAAVGGRACDHLQDAPELSRPLHSLELHGIVAPKIADRFDIADRNTALFDGISTYHVRRDGTVAIDRLITTYQTNAWSSADATWLDVNTMAQTMYMLRFLKAKITSTYGRVALADENPFGLQGVATPSDIEETIIHGYQELVADGVLENTDLFAQELIVERDNTDANRVNVYLPYDVVNQLRIFAVNATTFLQLRSPAAA</sequence>
<evidence type="ECO:0000259" key="3">
    <source>
        <dbReference type="Pfam" id="PF17482"/>
    </source>
</evidence>
<dbReference type="RefSeq" id="WP_261614149.1">
    <property type="nucleotide sequence ID" value="NZ_JALIDZ010000001.1"/>
</dbReference>
<accession>A0AAW5QSY1</accession>
<dbReference type="EMBL" id="JALIDZ010000001">
    <property type="protein sequence ID" value="MCT8970584.1"/>
    <property type="molecule type" value="Genomic_DNA"/>
</dbReference>
<name>A0AAW5QSY1_9HYPH</name>
<evidence type="ECO:0000259" key="2">
    <source>
        <dbReference type="Pfam" id="PF04984"/>
    </source>
</evidence>
<dbReference type="Pfam" id="PF17482">
    <property type="entry name" value="Phage_sheath_1C"/>
    <property type="match status" value="1"/>
</dbReference>
<feature type="domain" description="Tail sheath protein subtilisin-like" evidence="2">
    <location>
        <begin position="205"/>
        <end position="369"/>
    </location>
</feature>
<evidence type="ECO:0000313" key="4">
    <source>
        <dbReference type="EMBL" id="MCT8970584.1"/>
    </source>
</evidence>
<dbReference type="InterPro" id="IPR020287">
    <property type="entry name" value="Tail_sheath_C"/>
</dbReference>
<reference evidence="4 5" key="1">
    <citation type="submission" date="2022-04" db="EMBL/GenBank/DDBJ databases">
        <authorList>
            <person name="Ye Y.-Q."/>
            <person name="Du Z.-J."/>
        </authorList>
    </citation>
    <scope>NUCLEOTIDE SEQUENCE [LARGE SCALE GENOMIC DNA]</scope>
    <source>
        <strain evidence="4 5">A6E488</strain>
    </source>
</reference>
<keyword evidence="5" id="KW-1185">Reference proteome</keyword>
<dbReference type="AlphaFoldDB" id="A0AAW5QSY1"/>
<feature type="domain" description="Tail sheath protein C-terminal" evidence="3">
    <location>
        <begin position="378"/>
        <end position="486"/>
    </location>
</feature>
<dbReference type="Proteomes" id="UP001320898">
    <property type="component" value="Unassembled WGS sequence"/>
</dbReference>
<proteinExistence type="inferred from homology"/>
<dbReference type="Pfam" id="PF04984">
    <property type="entry name" value="Phage_sheath_1"/>
    <property type="match status" value="1"/>
</dbReference>
<evidence type="ECO:0000256" key="1">
    <source>
        <dbReference type="ARBA" id="ARBA00008005"/>
    </source>
</evidence>
<dbReference type="InterPro" id="IPR035089">
    <property type="entry name" value="Phage_sheath_subtilisin"/>
</dbReference>
<gene>
    <name evidence="4" type="ORF">MUB46_01810</name>
</gene>
<evidence type="ECO:0000313" key="5">
    <source>
        <dbReference type="Proteomes" id="UP001320898"/>
    </source>
</evidence>
<dbReference type="InterPro" id="IPR007067">
    <property type="entry name" value="Tail_sheath"/>
</dbReference>
<organism evidence="4 5">
    <name type="scientific">Microbaculum marinisediminis</name>
    <dbReference type="NCBI Taxonomy" id="2931392"/>
    <lineage>
        <taxon>Bacteria</taxon>
        <taxon>Pseudomonadati</taxon>
        <taxon>Pseudomonadota</taxon>
        <taxon>Alphaproteobacteria</taxon>
        <taxon>Hyphomicrobiales</taxon>
        <taxon>Tepidamorphaceae</taxon>
        <taxon>Microbaculum</taxon>
    </lineage>
</organism>
<protein>
    <submittedName>
        <fullName evidence="4">Phage tail sheath subtilisin-like domain-containing protein</fullName>
    </submittedName>
</protein>